<evidence type="ECO:0000313" key="1">
    <source>
        <dbReference type="EMBL" id="CAF97295.1"/>
    </source>
</evidence>
<organism evidence="1">
    <name type="scientific">Tetraodon nigroviridis</name>
    <name type="common">Spotted green pufferfish</name>
    <name type="synonym">Chelonodon nigroviridis</name>
    <dbReference type="NCBI Taxonomy" id="99883"/>
    <lineage>
        <taxon>Eukaryota</taxon>
        <taxon>Metazoa</taxon>
        <taxon>Chordata</taxon>
        <taxon>Craniata</taxon>
        <taxon>Vertebrata</taxon>
        <taxon>Euteleostomi</taxon>
        <taxon>Actinopterygii</taxon>
        <taxon>Neopterygii</taxon>
        <taxon>Teleostei</taxon>
        <taxon>Neoteleostei</taxon>
        <taxon>Acanthomorphata</taxon>
        <taxon>Eupercaria</taxon>
        <taxon>Tetraodontiformes</taxon>
        <taxon>Tetradontoidea</taxon>
        <taxon>Tetraodontidae</taxon>
        <taxon>Tetraodon</taxon>
    </lineage>
</organism>
<dbReference type="KEGG" id="tng:GSTEN00014613G001"/>
<reference evidence="1" key="1">
    <citation type="journal article" date="2004" name="Nature">
        <title>Genome duplication in the teleost fish Tetraodon nigroviridis reveals the early vertebrate proto-karyotype.</title>
        <authorList>
            <person name="Jaillon O."/>
            <person name="Aury J.-M."/>
            <person name="Brunet F."/>
            <person name="Petit J.-L."/>
            <person name="Stange-Thomann N."/>
            <person name="Mauceli E."/>
            <person name="Bouneau L."/>
            <person name="Fischer C."/>
            <person name="Ozouf-Costaz C."/>
            <person name="Bernot A."/>
            <person name="Nicaud S."/>
            <person name="Jaffe D."/>
            <person name="Fisher S."/>
            <person name="Lutfalla G."/>
            <person name="Dossat C."/>
            <person name="Segurens B."/>
            <person name="Dasilva C."/>
            <person name="Salanoubat M."/>
            <person name="Levy M."/>
            <person name="Boudet N."/>
            <person name="Castellano S."/>
            <person name="Anthouard V."/>
            <person name="Jubin C."/>
            <person name="Castelli V."/>
            <person name="Katinka M."/>
            <person name="Vacherie B."/>
            <person name="Biemont C."/>
            <person name="Skalli Z."/>
            <person name="Cattolico L."/>
            <person name="Poulain J."/>
            <person name="De Berardinis V."/>
            <person name="Cruaud C."/>
            <person name="Duprat S."/>
            <person name="Brottier P."/>
            <person name="Coutanceau J.-P."/>
            <person name="Gouzy J."/>
            <person name="Parra G."/>
            <person name="Lardier G."/>
            <person name="Chapple C."/>
            <person name="McKernan K.J."/>
            <person name="McEwan P."/>
            <person name="Bosak S."/>
            <person name="Kellis M."/>
            <person name="Volff J.-N."/>
            <person name="Guigo R."/>
            <person name="Zody M.C."/>
            <person name="Mesirov J."/>
            <person name="Lindblad-Toh K."/>
            <person name="Birren B."/>
            <person name="Nusbaum C."/>
            <person name="Kahn D."/>
            <person name="Robinson-Rechavi M."/>
            <person name="Laudet V."/>
            <person name="Schachter V."/>
            <person name="Quetier F."/>
            <person name="Saurin W."/>
            <person name="Scarpelli C."/>
            <person name="Wincker P."/>
            <person name="Lander E.S."/>
            <person name="Weissenbach J."/>
            <person name="Roest Crollius H."/>
        </authorList>
    </citation>
    <scope>NUCLEOTIDE SEQUENCE [LARGE SCALE GENOMIC DNA]</scope>
</reference>
<reference evidence="1" key="2">
    <citation type="submission" date="2004-02" db="EMBL/GenBank/DDBJ databases">
        <authorList>
            <consortium name="Genoscope"/>
            <consortium name="Whitehead Institute Centre for Genome Research"/>
        </authorList>
    </citation>
    <scope>NUCLEOTIDE SEQUENCE</scope>
</reference>
<accession>Q4SPY7</accession>
<dbReference type="AlphaFoldDB" id="Q4SPY7"/>
<name>Q4SPY7_TETNG</name>
<gene>
    <name evidence="1" type="ORF">GSTENG00014613001</name>
</gene>
<dbReference type="EMBL" id="CAAE01014536">
    <property type="protein sequence ID" value="CAF97295.1"/>
    <property type="molecule type" value="Genomic_DNA"/>
</dbReference>
<comment type="caution">
    <text evidence="1">The sequence shown here is derived from an EMBL/GenBank/DDBJ whole genome shotgun (WGS) entry which is preliminary data.</text>
</comment>
<sequence>MFWTKSKRIKTLQVLVTVLFIFKHLVSFLTACRPVPVVFCGRPSLKHSASRDTLDLVLHYSTISIIILKEFRLQAPPATFKES</sequence>
<proteinExistence type="predicted"/>
<protein>
    <submittedName>
        <fullName evidence="1">(spotted green pufferfish) hypothetical protein</fullName>
    </submittedName>
</protein>